<accession>A0A8S4SPF6</accession>
<evidence type="ECO:0000313" key="3">
    <source>
        <dbReference type="Proteomes" id="UP000838756"/>
    </source>
</evidence>
<gene>
    <name evidence="2" type="primary">jg16415</name>
    <name evidence="2" type="ORF">PAEG_LOCUS27608</name>
</gene>
<reference evidence="2" key="1">
    <citation type="submission" date="2022-03" db="EMBL/GenBank/DDBJ databases">
        <authorList>
            <person name="Lindestad O."/>
        </authorList>
    </citation>
    <scope>NUCLEOTIDE SEQUENCE</scope>
</reference>
<feature type="compositionally biased region" description="Low complexity" evidence="1">
    <location>
        <begin position="104"/>
        <end position="129"/>
    </location>
</feature>
<dbReference type="EMBL" id="CAKXAJ010026514">
    <property type="protein sequence ID" value="CAH2269389.1"/>
    <property type="molecule type" value="Genomic_DNA"/>
</dbReference>
<protein>
    <submittedName>
        <fullName evidence="2">Jg16415 protein</fullName>
    </submittedName>
</protein>
<organism evidence="2 3">
    <name type="scientific">Pararge aegeria aegeria</name>
    <dbReference type="NCBI Taxonomy" id="348720"/>
    <lineage>
        <taxon>Eukaryota</taxon>
        <taxon>Metazoa</taxon>
        <taxon>Ecdysozoa</taxon>
        <taxon>Arthropoda</taxon>
        <taxon>Hexapoda</taxon>
        <taxon>Insecta</taxon>
        <taxon>Pterygota</taxon>
        <taxon>Neoptera</taxon>
        <taxon>Endopterygota</taxon>
        <taxon>Lepidoptera</taxon>
        <taxon>Glossata</taxon>
        <taxon>Ditrysia</taxon>
        <taxon>Papilionoidea</taxon>
        <taxon>Nymphalidae</taxon>
        <taxon>Satyrinae</taxon>
        <taxon>Satyrini</taxon>
        <taxon>Parargina</taxon>
        <taxon>Pararge</taxon>
    </lineage>
</organism>
<dbReference type="AlphaFoldDB" id="A0A8S4SPF6"/>
<name>A0A8S4SPF6_9NEOP</name>
<feature type="region of interest" description="Disordered" evidence="1">
    <location>
        <begin position="104"/>
        <end position="156"/>
    </location>
</feature>
<evidence type="ECO:0000313" key="2">
    <source>
        <dbReference type="EMBL" id="CAH2269389.1"/>
    </source>
</evidence>
<proteinExistence type="predicted"/>
<dbReference type="Proteomes" id="UP000838756">
    <property type="component" value="Unassembled WGS sequence"/>
</dbReference>
<sequence length="296" mass="32362">MADAMVERRPPSRFFCHRCLVEFQDVEQEYICPYCEGGFIEQLEADSEGVIAVPRDDYSDADMSNIGDMTVDEMGLDNSDEFNTSNPPRLNDLAFLMSGGRVRTTLPSNTSVNTSTNSTTNTTTSNGTTPAPPVGLRSTDASHMLRRDPNPNPNRSPTLMEELLWMISGGRPPAGAMTAGSPFVLVGTPGDYVLGGEAHSITYSTVKSLRKYNNTAHRDPAPRGRSAYTYPEDPIADSHLGLLEQLQHVRLPCLISDGRGRLGRTDPTIELNGLNKLINVTQLQRQRSTVQPGHGL</sequence>
<keyword evidence="3" id="KW-1185">Reference proteome</keyword>
<comment type="caution">
    <text evidence="2">The sequence shown here is derived from an EMBL/GenBank/DDBJ whole genome shotgun (WGS) entry which is preliminary data.</text>
</comment>
<dbReference type="OrthoDB" id="8062037at2759"/>
<evidence type="ECO:0000256" key="1">
    <source>
        <dbReference type="SAM" id="MobiDB-lite"/>
    </source>
</evidence>